<gene>
    <name evidence="1" type="ORF">SDC9_44687</name>
</gene>
<accession>A0A644W7B2</accession>
<protein>
    <submittedName>
        <fullName evidence="1">Uncharacterized protein</fullName>
    </submittedName>
</protein>
<dbReference type="Pfam" id="PF21857">
    <property type="entry name" value="DUF6913"/>
    <property type="match status" value="1"/>
</dbReference>
<comment type="caution">
    <text evidence="1">The sequence shown here is derived from an EMBL/GenBank/DDBJ whole genome shotgun (WGS) entry which is preliminary data.</text>
</comment>
<dbReference type="AlphaFoldDB" id="A0A644W7B2"/>
<proteinExistence type="predicted"/>
<name>A0A644W7B2_9ZZZZ</name>
<organism evidence="1">
    <name type="scientific">bioreactor metagenome</name>
    <dbReference type="NCBI Taxonomy" id="1076179"/>
    <lineage>
        <taxon>unclassified sequences</taxon>
        <taxon>metagenomes</taxon>
        <taxon>ecological metagenomes</taxon>
    </lineage>
</organism>
<dbReference type="EMBL" id="VSSQ01000611">
    <property type="protein sequence ID" value="MPL98482.1"/>
    <property type="molecule type" value="Genomic_DNA"/>
</dbReference>
<sequence length="188" mass="22337">MAGQLVNYFFNKRARKHLKNEMRNKQFVNYDKAKTILLLFESNYSEKNPETKRIIQSLTADGKKVTAWGYVEKKNVTSPAYPEYRILNQKDLGLFHKPYEKLIQELLRQEYDLLIDISTKRFVALDYIVLHANAKCKTGMKKTDMDLYDFAVDLESHLKENEIQLDDLEYSFLYKQILFYLKNIQTND</sequence>
<reference evidence="1" key="1">
    <citation type="submission" date="2019-08" db="EMBL/GenBank/DDBJ databases">
        <authorList>
            <person name="Kucharzyk K."/>
            <person name="Murdoch R.W."/>
            <person name="Higgins S."/>
            <person name="Loffler F."/>
        </authorList>
    </citation>
    <scope>NUCLEOTIDE SEQUENCE</scope>
</reference>
<evidence type="ECO:0000313" key="1">
    <source>
        <dbReference type="EMBL" id="MPL98482.1"/>
    </source>
</evidence>
<dbReference type="InterPro" id="IPR054207">
    <property type="entry name" value="DUF6913"/>
</dbReference>